<dbReference type="InterPro" id="IPR001138">
    <property type="entry name" value="Zn2Cys6_DnaBD"/>
</dbReference>
<evidence type="ECO:0000313" key="5">
    <source>
        <dbReference type="Proteomes" id="UP000572817"/>
    </source>
</evidence>
<gene>
    <name evidence="4" type="ORF">GTA08_BOTSDO06400</name>
</gene>
<dbReference type="GO" id="GO:0000981">
    <property type="term" value="F:DNA-binding transcription factor activity, RNA polymerase II-specific"/>
    <property type="evidence" value="ECO:0007669"/>
    <property type="project" value="InterPro"/>
</dbReference>
<organism evidence="4 5">
    <name type="scientific">Botryosphaeria dothidea</name>
    <dbReference type="NCBI Taxonomy" id="55169"/>
    <lineage>
        <taxon>Eukaryota</taxon>
        <taxon>Fungi</taxon>
        <taxon>Dikarya</taxon>
        <taxon>Ascomycota</taxon>
        <taxon>Pezizomycotina</taxon>
        <taxon>Dothideomycetes</taxon>
        <taxon>Dothideomycetes incertae sedis</taxon>
        <taxon>Botryosphaeriales</taxon>
        <taxon>Botryosphaeriaceae</taxon>
        <taxon>Botryosphaeria</taxon>
    </lineage>
</organism>
<dbReference type="CDD" id="cd12148">
    <property type="entry name" value="fungal_TF_MHR"/>
    <property type="match status" value="1"/>
</dbReference>
<sequence length="963" mass="107018">MVYCGPPSRGCETCRKRKIRCDQQPLPAGCTQCSRAKRQCPGYRDLQQVLFRNESAKVEKRVRTTSARKKHSSTGRDDVQPLATPASSGSAAPFSDLFVDDSPSTAALVVQRPSRGNPGASELNGAKRLADTGNLYALVSSPDDRAAGFFFSNFCNYVVFSAGNPVASTGAAADLWSCEIDEHLYTSMKAVGLVGLYRQSHNPEFEKLAWKRYLEAIQRTNEALRSPQMATKDSSLLAVIILGLFESISGRGRESLVAWENHINGAAALISMRGRRQLETAVGRRMLMQITSNLLISCIQRDIVFPEPIKDLMDEAIKDHFVDRDNPLYRLREIMMDFANFRAHWRNRAVWDCRAIVDRSLELDAELVSLQDSLPPSWRYRTVPTDDDPDIIVNGYYHVYPGYWQAQVWNSMRTCRLLLYGMMRKALLTGFSATPPAFANEARYTTAFADCTRILYALQAEVQASVPQHIGYLSAVRQREKYSSASSSPTSTDSSSSSSSSSLNKKPLTGLGSLLAFPWSDFDMRSLPADPHAWQLASTHIPIVRSYGSTLLLWTLYLVGNQEVTTRKTQEWMEQVLAHIGEAMGLRQANVLADLLREKMDAEDRAGGRPEAACFSAGFGLADVGEVGGERVAEVRGPICTLEALKVGKNKGTRASSPTPSKAEILTNQFFPPPSATDLSDLDRYIYPESVEIPQDLTEEQVLHTIKKLPLDKAPGPDKIINRSAAKPGNPELSLRGYCRNPAKLPRKLSSSSRVTIHQGNSDDPAAVRGFVKGCDVVIRSYLGDNTLMTDGQRVLIDACEAEKVKRYVASDYSLDFTKPEYGQLFVKDPMKRVKEYLKTKHHFFGGRENKLRFWADGDEKWESTAYDNAAQYVAAVALDESAVGVQKFLGDPSAGNAGSLADLYKNMHEIRENNPSAFFSYISLFYQYYCTNGQTHLGEKTDNSKYPSIKPVTFEDFLKSQA</sequence>
<feature type="region of interest" description="Disordered" evidence="2">
    <location>
        <begin position="483"/>
        <end position="505"/>
    </location>
</feature>
<dbReference type="InterPro" id="IPR016040">
    <property type="entry name" value="NAD(P)-bd_dom"/>
</dbReference>
<dbReference type="EMBL" id="WWBZ02000040">
    <property type="protein sequence ID" value="KAF4305077.1"/>
    <property type="molecule type" value="Genomic_DNA"/>
</dbReference>
<dbReference type="PROSITE" id="PS50048">
    <property type="entry name" value="ZN2_CY6_FUNGAL_2"/>
    <property type="match status" value="1"/>
</dbReference>
<dbReference type="Pfam" id="PF11951">
    <property type="entry name" value="Fungal_trans_2"/>
    <property type="match status" value="1"/>
</dbReference>
<accession>A0A8H4IRH2</accession>
<feature type="compositionally biased region" description="Low complexity" evidence="2">
    <location>
        <begin position="483"/>
        <end position="502"/>
    </location>
</feature>
<evidence type="ECO:0000256" key="1">
    <source>
        <dbReference type="ARBA" id="ARBA00023242"/>
    </source>
</evidence>
<dbReference type="InterPro" id="IPR053175">
    <property type="entry name" value="DHMBA_Reg_Transcription_Factor"/>
</dbReference>
<dbReference type="InterPro" id="IPR036291">
    <property type="entry name" value="NAD(P)-bd_dom_sf"/>
</dbReference>
<dbReference type="PANTHER" id="PTHR38791">
    <property type="entry name" value="ZN(II)2CYS6 TRANSCRIPTION FACTOR (EUROFUNG)-RELATED-RELATED"/>
    <property type="match status" value="1"/>
</dbReference>
<evidence type="ECO:0000256" key="2">
    <source>
        <dbReference type="SAM" id="MobiDB-lite"/>
    </source>
</evidence>
<dbReference type="OrthoDB" id="2991872at2759"/>
<dbReference type="InterPro" id="IPR021858">
    <property type="entry name" value="Fun_TF"/>
</dbReference>
<dbReference type="Proteomes" id="UP000572817">
    <property type="component" value="Unassembled WGS sequence"/>
</dbReference>
<dbReference type="Pfam" id="PF13460">
    <property type="entry name" value="NAD_binding_10"/>
    <property type="match status" value="1"/>
</dbReference>
<keyword evidence="1" id="KW-0539">Nucleus</keyword>
<dbReference type="SMART" id="SM00066">
    <property type="entry name" value="GAL4"/>
    <property type="match status" value="1"/>
</dbReference>
<dbReference type="Gene3D" id="3.40.50.720">
    <property type="entry name" value="NAD(P)-binding Rossmann-like Domain"/>
    <property type="match status" value="1"/>
</dbReference>
<feature type="region of interest" description="Disordered" evidence="2">
    <location>
        <begin position="57"/>
        <end position="88"/>
    </location>
</feature>
<evidence type="ECO:0000259" key="3">
    <source>
        <dbReference type="PROSITE" id="PS50048"/>
    </source>
</evidence>
<dbReference type="SUPFAM" id="SSF51735">
    <property type="entry name" value="NAD(P)-binding Rossmann-fold domains"/>
    <property type="match status" value="1"/>
</dbReference>
<keyword evidence="5" id="KW-1185">Reference proteome</keyword>
<proteinExistence type="predicted"/>
<name>A0A8H4IRH2_9PEZI</name>
<dbReference type="PROSITE" id="PS00463">
    <property type="entry name" value="ZN2_CY6_FUNGAL_1"/>
    <property type="match status" value="1"/>
</dbReference>
<evidence type="ECO:0000313" key="4">
    <source>
        <dbReference type="EMBL" id="KAF4305077.1"/>
    </source>
</evidence>
<comment type="caution">
    <text evidence="4">The sequence shown here is derived from an EMBL/GenBank/DDBJ whole genome shotgun (WGS) entry which is preliminary data.</text>
</comment>
<reference evidence="4" key="1">
    <citation type="submission" date="2020-04" db="EMBL/GenBank/DDBJ databases">
        <title>Genome Assembly and Annotation of Botryosphaeria dothidea sdau 11-99, a Latent Pathogen of Apple Fruit Ring Rot in China.</title>
        <authorList>
            <person name="Yu C."/>
            <person name="Diao Y."/>
            <person name="Lu Q."/>
            <person name="Zhao J."/>
            <person name="Cui S."/>
            <person name="Peng C."/>
            <person name="He B."/>
            <person name="Liu H."/>
        </authorList>
    </citation>
    <scope>NUCLEOTIDE SEQUENCE [LARGE SCALE GENOMIC DNA]</scope>
    <source>
        <strain evidence="4">Sdau11-99</strain>
    </source>
</reference>
<dbReference type="AlphaFoldDB" id="A0A8H4IRH2"/>
<feature type="domain" description="Zn(2)-C6 fungal-type" evidence="3">
    <location>
        <begin position="10"/>
        <end position="40"/>
    </location>
</feature>
<dbReference type="Gene3D" id="4.10.240.10">
    <property type="entry name" value="Zn(2)-C6 fungal-type DNA-binding domain"/>
    <property type="match status" value="1"/>
</dbReference>
<dbReference type="SUPFAM" id="SSF57701">
    <property type="entry name" value="Zn2/Cys6 DNA-binding domain"/>
    <property type="match status" value="1"/>
</dbReference>
<dbReference type="GO" id="GO:0008270">
    <property type="term" value="F:zinc ion binding"/>
    <property type="evidence" value="ECO:0007669"/>
    <property type="project" value="InterPro"/>
</dbReference>
<protein>
    <recommendedName>
        <fullName evidence="3">Zn(2)-C6 fungal-type domain-containing protein</fullName>
    </recommendedName>
</protein>
<dbReference type="CDD" id="cd00067">
    <property type="entry name" value="GAL4"/>
    <property type="match status" value="1"/>
</dbReference>
<dbReference type="InterPro" id="IPR036864">
    <property type="entry name" value="Zn2-C6_fun-type_DNA-bd_sf"/>
</dbReference>